<feature type="signal peptide" evidence="4">
    <location>
        <begin position="1"/>
        <end position="22"/>
    </location>
</feature>
<evidence type="ECO:0000256" key="4">
    <source>
        <dbReference type="SAM" id="SignalP"/>
    </source>
</evidence>
<evidence type="ECO:0000313" key="7">
    <source>
        <dbReference type="Proteomes" id="UP001279734"/>
    </source>
</evidence>
<proteinExistence type="inferred from homology"/>
<evidence type="ECO:0000256" key="1">
    <source>
        <dbReference type="ARBA" id="ARBA00022729"/>
    </source>
</evidence>
<gene>
    <name evidence="6" type="ORF">Nepgr_017655</name>
</gene>
<dbReference type="NCBIfam" id="TIGR01614">
    <property type="entry name" value="PME_inhib"/>
    <property type="match status" value="1"/>
</dbReference>
<dbReference type="SUPFAM" id="SSF101148">
    <property type="entry name" value="Plant invertase/pectin methylesterase inhibitor"/>
    <property type="match status" value="1"/>
</dbReference>
<keyword evidence="7" id="KW-1185">Reference proteome</keyword>
<dbReference type="InterPro" id="IPR006501">
    <property type="entry name" value="Pectinesterase_inhib_dom"/>
</dbReference>
<dbReference type="SMART" id="SM00856">
    <property type="entry name" value="PMEI"/>
    <property type="match status" value="1"/>
</dbReference>
<sequence>MASNSYFLAPLALLFILSAILAKGDDTLITKTCKNVTYSDLCISTLKSDPSSAKADVKGLASIMVRFGHAKASSIRSYLKALVYNKATKGALKETLQFCLTRFSYSVRELRVALHKLSKDQFEFAQYDVTSGDDAPDDCKEEFSNTPSLSYPPELSRRGDDFEKICFIAQEIIDPLIPNNS</sequence>
<reference evidence="6" key="1">
    <citation type="submission" date="2023-05" db="EMBL/GenBank/DDBJ databases">
        <title>Nepenthes gracilis genome sequencing.</title>
        <authorList>
            <person name="Fukushima K."/>
        </authorList>
    </citation>
    <scope>NUCLEOTIDE SEQUENCE</scope>
    <source>
        <strain evidence="6">SING2019-196</strain>
    </source>
</reference>
<dbReference type="Pfam" id="PF04043">
    <property type="entry name" value="PMEI"/>
    <property type="match status" value="1"/>
</dbReference>
<evidence type="ECO:0000256" key="3">
    <source>
        <dbReference type="ARBA" id="ARBA00038471"/>
    </source>
</evidence>
<dbReference type="Gene3D" id="1.20.140.40">
    <property type="entry name" value="Invertase/pectin methylesterase inhibitor family protein"/>
    <property type="match status" value="1"/>
</dbReference>
<evidence type="ECO:0000259" key="5">
    <source>
        <dbReference type="SMART" id="SM00856"/>
    </source>
</evidence>
<dbReference type="InterPro" id="IPR034086">
    <property type="entry name" value="PMEI_plant"/>
</dbReference>
<feature type="chain" id="PRO_5042154517" description="Pectinesterase inhibitor domain-containing protein" evidence="4">
    <location>
        <begin position="23"/>
        <end position="181"/>
    </location>
</feature>
<comment type="similarity">
    <text evidence="3">Belongs to the PMEI family.</text>
</comment>
<dbReference type="AlphaFoldDB" id="A0AAD3SRZ4"/>
<feature type="domain" description="Pectinesterase inhibitor" evidence="5">
    <location>
        <begin position="24"/>
        <end position="172"/>
    </location>
</feature>
<evidence type="ECO:0000313" key="6">
    <source>
        <dbReference type="EMBL" id="GMH15814.1"/>
    </source>
</evidence>
<dbReference type="EMBL" id="BSYO01000015">
    <property type="protein sequence ID" value="GMH15814.1"/>
    <property type="molecule type" value="Genomic_DNA"/>
</dbReference>
<dbReference type="CDD" id="cd15797">
    <property type="entry name" value="PMEI"/>
    <property type="match status" value="1"/>
</dbReference>
<evidence type="ECO:0000256" key="2">
    <source>
        <dbReference type="ARBA" id="ARBA00023157"/>
    </source>
</evidence>
<comment type="caution">
    <text evidence="6">The sequence shown here is derived from an EMBL/GenBank/DDBJ whole genome shotgun (WGS) entry which is preliminary data.</text>
</comment>
<dbReference type="InterPro" id="IPR035513">
    <property type="entry name" value="Invertase/methylesterase_inhib"/>
</dbReference>
<dbReference type="GO" id="GO:0046910">
    <property type="term" value="F:pectinesterase inhibitor activity"/>
    <property type="evidence" value="ECO:0007669"/>
    <property type="project" value="InterPro"/>
</dbReference>
<accession>A0AAD3SRZ4</accession>
<keyword evidence="2" id="KW-1015">Disulfide bond</keyword>
<dbReference type="PANTHER" id="PTHR35357:SF8">
    <property type="entry name" value="OS01G0111000 PROTEIN"/>
    <property type="match status" value="1"/>
</dbReference>
<protein>
    <recommendedName>
        <fullName evidence="5">Pectinesterase inhibitor domain-containing protein</fullName>
    </recommendedName>
</protein>
<organism evidence="6 7">
    <name type="scientific">Nepenthes gracilis</name>
    <name type="common">Slender pitcher plant</name>
    <dbReference type="NCBI Taxonomy" id="150966"/>
    <lineage>
        <taxon>Eukaryota</taxon>
        <taxon>Viridiplantae</taxon>
        <taxon>Streptophyta</taxon>
        <taxon>Embryophyta</taxon>
        <taxon>Tracheophyta</taxon>
        <taxon>Spermatophyta</taxon>
        <taxon>Magnoliopsida</taxon>
        <taxon>eudicotyledons</taxon>
        <taxon>Gunneridae</taxon>
        <taxon>Pentapetalae</taxon>
        <taxon>Caryophyllales</taxon>
        <taxon>Nepenthaceae</taxon>
        <taxon>Nepenthes</taxon>
    </lineage>
</organism>
<dbReference type="PANTHER" id="PTHR35357">
    <property type="entry name" value="OS02G0537100 PROTEIN"/>
    <property type="match status" value="1"/>
</dbReference>
<dbReference type="Proteomes" id="UP001279734">
    <property type="component" value="Unassembled WGS sequence"/>
</dbReference>
<keyword evidence="1 4" id="KW-0732">Signal</keyword>
<name>A0AAD3SRZ4_NEPGR</name>